<comment type="caution">
    <text evidence="3">The sequence shown here is derived from an EMBL/GenBank/DDBJ whole genome shotgun (WGS) entry which is preliminary data.</text>
</comment>
<evidence type="ECO:0000259" key="2">
    <source>
        <dbReference type="Pfam" id="PF03107"/>
    </source>
</evidence>
<evidence type="ECO:0000313" key="3">
    <source>
        <dbReference type="EMBL" id="KAH1045682.1"/>
    </source>
</evidence>
<dbReference type="Gene3D" id="3.30.40.10">
    <property type="entry name" value="Zinc/RING finger domain, C3HC4 (zinc finger)"/>
    <property type="match status" value="1"/>
</dbReference>
<protein>
    <recommendedName>
        <fullName evidence="2">DC1 domain-containing protein</fullName>
    </recommendedName>
</protein>
<evidence type="ECO:0000256" key="1">
    <source>
        <dbReference type="ARBA" id="ARBA00022737"/>
    </source>
</evidence>
<dbReference type="AlphaFoldDB" id="A0A9D3UID0"/>
<dbReference type="EMBL" id="JAIQCV010000011">
    <property type="protein sequence ID" value="KAH1045682.1"/>
    <property type="molecule type" value="Genomic_DNA"/>
</dbReference>
<feature type="non-terminal residue" evidence="3">
    <location>
        <position position="133"/>
    </location>
</feature>
<keyword evidence="1" id="KW-0677">Repeat</keyword>
<gene>
    <name evidence="3" type="ORF">J1N35_036466</name>
</gene>
<name>A0A9D3UID0_9ROSI</name>
<organism evidence="3 4">
    <name type="scientific">Gossypium stocksii</name>
    <dbReference type="NCBI Taxonomy" id="47602"/>
    <lineage>
        <taxon>Eukaryota</taxon>
        <taxon>Viridiplantae</taxon>
        <taxon>Streptophyta</taxon>
        <taxon>Embryophyta</taxon>
        <taxon>Tracheophyta</taxon>
        <taxon>Spermatophyta</taxon>
        <taxon>Magnoliopsida</taxon>
        <taxon>eudicotyledons</taxon>
        <taxon>Gunneridae</taxon>
        <taxon>Pentapetalae</taxon>
        <taxon>rosids</taxon>
        <taxon>malvids</taxon>
        <taxon>Malvales</taxon>
        <taxon>Malvaceae</taxon>
        <taxon>Malvoideae</taxon>
        <taxon>Gossypium</taxon>
    </lineage>
</organism>
<reference evidence="3 4" key="1">
    <citation type="journal article" date="2021" name="Plant Biotechnol. J.">
        <title>Multi-omics assisted identification of the key and species-specific regulatory components of drought-tolerant mechanisms in Gossypium stocksii.</title>
        <authorList>
            <person name="Yu D."/>
            <person name="Ke L."/>
            <person name="Zhang D."/>
            <person name="Wu Y."/>
            <person name="Sun Y."/>
            <person name="Mei J."/>
            <person name="Sun J."/>
            <person name="Sun Y."/>
        </authorList>
    </citation>
    <scope>NUCLEOTIDE SEQUENCE [LARGE SCALE GENOMIC DNA]</scope>
    <source>
        <strain evidence="4">cv. E1</strain>
        <tissue evidence="3">Leaf</tissue>
    </source>
</reference>
<accession>A0A9D3UID0</accession>
<dbReference type="InterPro" id="IPR004146">
    <property type="entry name" value="DC1"/>
</dbReference>
<proteinExistence type="predicted"/>
<dbReference type="PANTHER" id="PTHR46288:SF62">
    <property type="entry name" value="CYSTEINE_HISTIDINE-RICH C1 DOMAIN FAMILY PROTEIN"/>
    <property type="match status" value="1"/>
</dbReference>
<dbReference type="InterPro" id="IPR046349">
    <property type="entry name" value="C1-like_sf"/>
</dbReference>
<keyword evidence="4" id="KW-1185">Reference proteome</keyword>
<feature type="non-terminal residue" evidence="3">
    <location>
        <position position="1"/>
    </location>
</feature>
<dbReference type="OrthoDB" id="1036688at2759"/>
<dbReference type="Proteomes" id="UP000828251">
    <property type="component" value="Unassembled WGS sequence"/>
</dbReference>
<dbReference type="Pfam" id="PF03107">
    <property type="entry name" value="C1_2"/>
    <property type="match status" value="1"/>
</dbReference>
<dbReference type="InterPro" id="IPR013083">
    <property type="entry name" value="Znf_RING/FYVE/PHD"/>
</dbReference>
<dbReference type="SUPFAM" id="SSF57889">
    <property type="entry name" value="Cysteine-rich domain"/>
    <property type="match status" value="1"/>
</dbReference>
<sequence length="133" mass="15448">FHIKCALFSKTIAENKVRELEGVSQKHLLVSSENDSEEIEETECFTCRKPLLDSPYISFDSRFHLHKKCLDLPIEVNHLFHSQHPLVLQFNSQRLPCQICKTTQPRGLVYCCSPCEFAIHIACVERPTRINHR</sequence>
<feature type="domain" description="DC1" evidence="2">
    <location>
        <begin position="81"/>
        <end position="124"/>
    </location>
</feature>
<dbReference type="PANTHER" id="PTHR46288">
    <property type="entry name" value="PHORBOL-ESTER/DAG-TYPE DOMAIN-CONTAINING PROTEIN"/>
    <property type="match status" value="1"/>
</dbReference>
<evidence type="ECO:0000313" key="4">
    <source>
        <dbReference type="Proteomes" id="UP000828251"/>
    </source>
</evidence>